<evidence type="ECO:0000256" key="8">
    <source>
        <dbReference type="ARBA" id="ARBA00022840"/>
    </source>
</evidence>
<name>A0A1M5KAD9_9FIRM</name>
<dbReference type="GO" id="GO:0036297">
    <property type="term" value="P:interstrand cross-link repair"/>
    <property type="evidence" value="ECO:0007669"/>
    <property type="project" value="TreeGrafter"/>
</dbReference>
<accession>A0A1M5KAD9</accession>
<dbReference type="InterPro" id="IPR006474">
    <property type="entry name" value="Helicase_Cas3_CRISPR-ass_core"/>
</dbReference>
<evidence type="ECO:0000313" key="15">
    <source>
        <dbReference type="Proteomes" id="UP000242329"/>
    </source>
</evidence>
<dbReference type="InterPro" id="IPR001650">
    <property type="entry name" value="Helicase_C-like"/>
</dbReference>
<dbReference type="CDD" id="cd09641">
    <property type="entry name" value="Cas3''_I"/>
    <property type="match status" value="1"/>
</dbReference>
<dbReference type="GO" id="GO:0004518">
    <property type="term" value="F:nuclease activity"/>
    <property type="evidence" value="ECO:0007669"/>
    <property type="project" value="UniProtKB-KW"/>
</dbReference>
<keyword evidence="10" id="KW-0175">Coiled coil</keyword>
<keyword evidence="5" id="KW-0547">Nucleotide-binding</keyword>
<gene>
    <name evidence="14" type="ORF">SAMN02745221_00352</name>
</gene>
<dbReference type="InterPro" id="IPR014001">
    <property type="entry name" value="Helicase_ATP-bd"/>
</dbReference>
<dbReference type="GO" id="GO:0006289">
    <property type="term" value="P:nucleotide-excision repair"/>
    <property type="evidence" value="ECO:0007669"/>
    <property type="project" value="TreeGrafter"/>
</dbReference>
<feature type="coiled-coil region" evidence="10">
    <location>
        <begin position="118"/>
        <end position="145"/>
    </location>
</feature>
<dbReference type="PANTHER" id="PTHR47957">
    <property type="entry name" value="ATP-DEPENDENT HELICASE HRQ1"/>
    <property type="match status" value="1"/>
</dbReference>
<organism evidence="14 15">
    <name type="scientific">Thermosyntropha lipolytica DSM 11003</name>
    <dbReference type="NCBI Taxonomy" id="1123382"/>
    <lineage>
        <taxon>Bacteria</taxon>
        <taxon>Bacillati</taxon>
        <taxon>Bacillota</taxon>
        <taxon>Clostridia</taxon>
        <taxon>Eubacteriales</taxon>
        <taxon>Syntrophomonadaceae</taxon>
        <taxon>Thermosyntropha</taxon>
    </lineage>
</organism>
<dbReference type="Proteomes" id="UP000242329">
    <property type="component" value="Unassembled WGS sequence"/>
</dbReference>
<dbReference type="NCBIfam" id="TIGR01596">
    <property type="entry name" value="cas3_HD"/>
    <property type="match status" value="1"/>
</dbReference>
<dbReference type="EMBL" id="FQWY01000004">
    <property type="protein sequence ID" value="SHG49864.1"/>
    <property type="molecule type" value="Genomic_DNA"/>
</dbReference>
<keyword evidence="3" id="KW-0540">Nuclease</keyword>
<dbReference type="GO" id="GO:0003676">
    <property type="term" value="F:nucleic acid binding"/>
    <property type="evidence" value="ECO:0007669"/>
    <property type="project" value="InterPro"/>
</dbReference>
<reference evidence="15" key="1">
    <citation type="submission" date="2016-11" db="EMBL/GenBank/DDBJ databases">
        <authorList>
            <person name="Varghese N."/>
            <person name="Submissions S."/>
        </authorList>
    </citation>
    <scope>NUCLEOTIDE SEQUENCE [LARGE SCALE GENOMIC DNA]</scope>
    <source>
        <strain evidence="15">DSM 11003</strain>
    </source>
</reference>
<dbReference type="PROSITE" id="PS51192">
    <property type="entry name" value="HELICASE_ATP_BIND_1"/>
    <property type="match status" value="1"/>
</dbReference>
<feature type="domain" description="HD Cas3-type" evidence="13">
    <location>
        <begin position="4"/>
        <end position="206"/>
    </location>
</feature>
<dbReference type="NCBIfam" id="TIGR01587">
    <property type="entry name" value="cas3_core"/>
    <property type="match status" value="1"/>
</dbReference>
<dbReference type="STRING" id="1123382.SAMN02745221_00352"/>
<dbReference type="InterPro" id="IPR027417">
    <property type="entry name" value="P-loop_NTPase"/>
</dbReference>
<dbReference type="CDD" id="cd17930">
    <property type="entry name" value="DEXHc_cas3"/>
    <property type="match status" value="1"/>
</dbReference>
<evidence type="ECO:0000259" key="13">
    <source>
        <dbReference type="PROSITE" id="PS51643"/>
    </source>
</evidence>
<keyword evidence="9" id="KW-0051">Antiviral defense</keyword>
<dbReference type="InterPro" id="IPR038257">
    <property type="entry name" value="CRISPR-assoc_Cas3_HD_sf"/>
</dbReference>
<proteinExistence type="inferred from homology"/>
<evidence type="ECO:0000259" key="12">
    <source>
        <dbReference type="PROSITE" id="PS51194"/>
    </source>
</evidence>
<evidence type="ECO:0000256" key="3">
    <source>
        <dbReference type="ARBA" id="ARBA00022722"/>
    </source>
</evidence>
<evidence type="ECO:0000256" key="4">
    <source>
        <dbReference type="ARBA" id="ARBA00022723"/>
    </source>
</evidence>
<dbReference type="SUPFAM" id="SSF52540">
    <property type="entry name" value="P-loop containing nucleoside triphosphate hydrolases"/>
    <property type="match status" value="1"/>
</dbReference>
<keyword evidence="7" id="KW-0347">Helicase</keyword>
<dbReference type="OrthoDB" id="9810236at2"/>
<dbReference type="GO" id="GO:0005524">
    <property type="term" value="F:ATP binding"/>
    <property type="evidence" value="ECO:0007669"/>
    <property type="project" value="UniProtKB-KW"/>
</dbReference>
<evidence type="ECO:0000256" key="2">
    <source>
        <dbReference type="ARBA" id="ARBA00009046"/>
    </source>
</evidence>
<evidence type="ECO:0000256" key="10">
    <source>
        <dbReference type="SAM" id="Coils"/>
    </source>
</evidence>
<keyword evidence="6" id="KW-0378">Hydrolase</keyword>
<sequence length="783" mass="91154">MEFYSHPDKKLVQHLCEVRDWAIAYCPEKYKEIVEVTSLSHDFGKFTSYFQEYLFLKKKNDQLHHHGFISALFGAFWALRKWGDDSFFPLVVYSAIHHHHGNLTSYGEILPNTVSDFGENIKRKLKQAYQQIEDIKNHFDDVKQDVAEIIPEDILDDFVLRFSPDNYLKSLLKINHQFRVRNKWKTEESYFLHQFVYSSLIAADKLSAASIYGIEPAFVEYEECLKARAKILPASSANDISNIRNEIFAKVQQNMEKNWSKGKIFTLTSPTGSGKTLTGFCAANMLNQFLGGGRQIIYILPFTSIIDQNYNVIEKLLHATSRKDDISYLLKHHHLSSDEIIGEDEDYSAADWKLIMENWPSGVVVTTFVQFFESIISHRNRMLKKLHRLKKAIILIDEIQALDFAYYKLVEYVLSMLCQYYDARVILMTATRPFLFAGDETLPAIELLPEYPDYYRYFNRTVLNIVQDKMPVKQMVEKFSTLLSEDLSCLVVLNTINSSLEAYKEIKTMLEERNINKPLFYLSTNLVPVHRRQRIEEIKERMQRGEKVILVSTQVVEAGVDLDFDIVIRDFAPLDSIIQCAGRCNRSGMQYMEKKGEVYLICDLVDDNGHSYSYRIYGKTNLNLTKEILEGYAKIEERDYLTIIEKYYSLLKENKSSQTSNDLIQNMRDFAIKDGIARFSLIKNNPGYIDVLFRLNEEAENAYQEFFEVIKIKDRGVKAEKYLRISSILSRYTISMPVKYAGYFEKKPLGDGFFFSLPPEGCRDYYDENVGFLRDKEDEAIFC</sequence>
<dbReference type="PROSITE" id="PS51643">
    <property type="entry name" value="HD_CAS3"/>
    <property type="match status" value="1"/>
</dbReference>
<evidence type="ECO:0000256" key="5">
    <source>
        <dbReference type="ARBA" id="ARBA00022741"/>
    </source>
</evidence>
<evidence type="ECO:0000256" key="1">
    <source>
        <dbReference type="ARBA" id="ARBA00006847"/>
    </source>
</evidence>
<dbReference type="GO" id="GO:0046872">
    <property type="term" value="F:metal ion binding"/>
    <property type="evidence" value="ECO:0007669"/>
    <property type="project" value="UniProtKB-KW"/>
</dbReference>
<feature type="domain" description="Helicase C-terminal" evidence="12">
    <location>
        <begin position="474"/>
        <end position="636"/>
    </location>
</feature>
<feature type="domain" description="Helicase ATP-binding" evidence="11">
    <location>
        <begin position="256"/>
        <end position="450"/>
    </location>
</feature>
<evidence type="ECO:0000259" key="11">
    <source>
        <dbReference type="PROSITE" id="PS51192"/>
    </source>
</evidence>
<dbReference type="SMART" id="SM00487">
    <property type="entry name" value="DEXDc"/>
    <property type="match status" value="1"/>
</dbReference>
<protein>
    <submittedName>
        <fullName evidence="14">CRISPR-associated helicase, Cas3 family</fullName>
    </submittedName>
</protein>
<dbReference type="GO" id="GO:0051607">
    <property type="term" value="P:defense response to virus"/>
    <property type="evidence" value="ECO:0007669"/>
    <property type="project" value="UniProtKB-KW"/>
</dbReference>
<evidence type="ECO:0000313" key="14">
    <source>
        <dbReference type="EMBL" id="SHG49864.1"/>
    </source>
</evidence>
<dbReference type="Gene3D" id="3.40.50.300">
    <property type="entry name" value="P-loop containing nucleotide triphosphate hydrolases"/>
    <property type="match status" value="2"/>
</dbReference>
<keyword evidence="15" id="KW-1185">Reference proteome</keyword>
<dbReference type="Gene3D" id="1.10.3210.30">
    <property type="match status" value="1"/>
</dbReference>
<dbReference type="AlphaFoldDB" id="A0A1M5KAD9"/>
<dbReference type="InterPro" id="IPR054712">
    <property type="entry name" value="Cas3-like_dom"/>
</dbReference>
<comment type="similarity">
    <text evidence="2">In the central section; belongs to the CRISPR-associated helicase Cas3 family.</text>
</comment>
<dbReference type="PANTHER" id="PTHR47957:SF3">
    <property type="entry name" value="ATP-DEPENDENT HELICASE HRQ1"/>
    <property type="match status" value="1"/>
</dbReference>
<dbReference type="GO" id="GO:0043138">
    <property type="term" value="F:3'-5' DNA helicase activity"/>
    <property type="evidence" value="ECO:0007669"/>
    <property type="project" value="TreeGrafter"/>
</dbReference>
<keyword evidence="4" id="KW-0479">Metal-binding</keyword>
<evidence type="ECO:0000256" key="7">
    <source>
        <dbReference type="ARBA" id="ARBA00022806"/>
    </source>
</evidence>
<dbReference type="RefSeq" id="WP_073089304.1">
    <property type="nucleotide sequence ID" value="NZ_FQWY01000004.1"/>
</dbReference>
<dbReference type="GO" id="GO:0016787">
    <property type="term" value="F:hydrolase activity"/>
    <property type="evidence" value="ECO:0007669"/>
    <property type="project" value="UniProtKB-KW"/>
</dbReference>
<keyword evidence="8" id="KW-0067">ATP-binding</keyword>
<dbReference type="Pfam" id="PF00270">
    <property type="entry name" value="DEAD"/>
    <property type="match status" value="1"/>
</dbReference>
<evidence type="ECO:0000256" key="9">
    <source>
        <dbReference type="ARBA" id="ARBA00023118"/>
    </source>
</evidence>
<dbReference type="Pfam" id="PF22590">
    <property type="entry name" value="Cas3-like_C_2"/>
    <property type="match status" value="1"/>
</dbReference>
<dbReference type="PROSITE" id="PS51194">
    <property type="entry name" value="HELICASE_CTER"/>
    <property type="match status" value="1"/>
</dbReference>
<dbReference type="InterPro" id="IPR006483">
    <property type="entry name" value="CRISPR-assoc_Cas3_HD"/>
</dbReference>
<evidence type="ECO:0000256" key="6">
    <source>
        <dbReference type="ARBA" id="ARBA00022801"/>
    </source>
</evidence>
<comment type="similarity">
    <text evidence="1">In the N-terminal section; belongs to the CRISPR-associated nuclease Cas3-HD family.</text>
</comment>
<dbReference type="InterPro" id="IPR011545">
    <property type="entry name" value="DEAD/DEAH_box_helicase_dom"/>
</dbReference>
<dbReference type="SMART" id="SM00490">
    <property type="entry name" value="HELICc"/>
    <property type="match status" value="1"/>
</dbReference>